<evidence type="ECO:0000256" key="1">
    <source>
        <dbReference type="ARBA" id="ARBA00008059"/>
    </source>
</evidence>
<accession>A0A521C8A0</accession>
<dbReference type="InterPro" id="IPR027417">
    <property type="entry name" value="P-loop_NTPase"/>
</dbReference>
<dbReference type="PANTHER" id="PTHR30050:SF4">
    <property type="entry name" value="ATP-BINDING PROTEIN RV3427C IN INSERTION SEQUENCE-RELATED"/>
    <property type="match status" value="1"/>
</dbReference>
<name>A0A521C8A0_9SPHI</name>
<keyword evidence="4" id="KW-1185">Reference proteome</keyword>
<dbReference type="SUPFAM" id="SSF52540">
    <property type="entry name" value="P-loop containing nucleoside triphosphate hydrolases"/>
    <property type="match status" value="1"/>
</dbReference>
<dbReference type="PANTHER" id="PTHR30050">
    <property type="entry name" value="CHROMOSOMAL REPLICATION INITIATOR PROTEIN DNAA"/>
    <property type="match status" value="1"/>
</dbReference>
<gene>
    <name evidence="3" type="ORF">SAMN06265348_103314</name>
</gene>
<comment type="similarity">
    <text evidence="1">Belongs to the IS21/IS1162 putative ATP-binding protein family.</text>
</comment>
<dbReference type="Proteomes" id="UP000320300">
    <property type="component" value="Unassembled WGS sequence"/>
</dbReference>
<reference evidence="3 4" key="1">
    <citation type="submission" date="2017-05" db="EMBL/GenBank/DDBJ databases">
        <authorList>
            <person name="Varghese N."/>
            <person name="Submissions S."/>
        </authorList>
    </citation>
    <scope>NUCLEOTIDE SEQUENCE [LARGE SCALE GENOMIC DNA]</scope>
    <source>
        <strain evidence="3 4">DSM 19036</strain>
    </source>
</reference>
<dbReference type="InterPro" id="IPR002611">
    <property type="entry name" value="IstB_ATP-bd"/>
</dbReference>
<dbReference type="EMBL" id="FXTN01000003">
    <property type="protein sequence ID" value="SMO55712.1"/>
    <property type="molecule type" value="Genomic_DNA"/>
</dbReference>
<dbReference type="Pfam" id="PF01695">
    <property type="entry name" value="IstB_IS21"/>
    <property type="match status" value="1"/>
</dbReference>
<protein>
    <submittedName>
        <fullName evidence="3">DNA replication protein DnaC</fullName>
    </submittedName>
</protein>
<dbReference type="GO" id="GO:0006260">
    <property type="term" value="P:DNA replication"/>
    <property type="evidence" value="ECO:0007669"/>
    <property type="project" value="TreeGrafter"/>
</dbReference>
<dbReference type="GO" id="GO:0005524">
    <property type="term" value="F:ATP binding"/>
    <property type="evidence" value="ECO:0007669"/>
    <property type="project" value="InterPro"/>
</dbReference>
<dbReference type="NCBIfam" id="NF038214">
    <property type="entry name" value="IS21_help_AAA"/>
    <property type="match status" value="1"/>
</dbReference>
<dbReference type="InterPro" id="IPR047661">
    <property type="entry name" value="IstB"/>
</dbReference>
<dbReference type="CDD" id="cd00009">
    <property type="entry name" value="AAA"/>
    <property type="match status" value="1"/>
</dbReference>
<feature type="domain" description="AAA+ ATPase" evidence="2">
    <location>
        <begin position="189"/>
        <end position="322"/>
    </location>
</feature>
<sequence length="332" mass="38388">MLVQLLFEQPRHPEQLYRTCDGLLRLQKKAPAASFAKACELAIEYRNFSYRFVGRILQNNMEDHQDLPAKEQFLPVHGNIRGKEYYTNHYPILKMNIETQLKQLRLHGMGRSWQALMETRKHHELSFTEGMEMLLQAEEDDRSDKRFERLQRGAHFRYQASIEELQLETSRGLDKSLVANLATGDYIAKGEAVLVCGSTGTGKSFLASALGHHACSQGYKVVYYNLHKLLLKTKMSRIDGTIYKFFEKLSRTDLLILDDFGLTHLEQQQRMDFMEIIEDRHASKTTIIASQLPVASWYDVIGENTIADALLDRMVHTSYRIELKGESLRKKK</sequence>
<dbReference type="SMART" id="SM00382">
    <property type="entry name" value="AAA"/>
    <property type="match status" value="1"/>
</dbReference>
<dbReference type="Gene3D" id="3.40.50.300">
    <property type="entry name" value="P-loop containing nucleotide triphosphate hydrolases"/>
    <property type="match status" value="1"/>
</dbReference>
<evidence type="ECO:0000313" key="3">
    <source>
        <dbReference type="EMBL" id="SMO55712.1"/>
    </source>
</evidence>
<organism evidence="3 4">
    <name type="scientific">Pedobacter westerhofensis</name>
    <dbReference type="NCBI Taxonomy" id="425512"/>
    <lineage>
        <taxon>Bacteria</taxon>
        <taxon>Pseudomonadati</taxon>
        <taxon>Bacteroidota</taxon>
        <taxon>Sphingobacteriia</taxon>
        <taxon>Sphingobacteriales</taxon>
        <taxon>Sphingobacteriaceae</taxon>
        <taxon>Pedobacter</taxon>
    </lineage>
</organism>
<dbReference type="AlphaFoldDB" id="A0A521C8A0"/>
<evidence type="ECO:0000313" key="4">
    <source>
        <dbReference type="Proteomes" id="UP000320300"/>
    </source>
</evidence>
<proteinExistence type="inferred from homology"/>
<dbReference type="InterPro" id="IPR003593">
    <property type="entry name" value="AAA+_ATPase"/>
</dbReference>
<evidence type="ECO:0000259" key="2">
    <source>
        <dbReference type="SMART" id="SM00382"/>
    </source>
</evidence>